<protein>
    <recommendedName>
        <fullName evidence="15">Protein MAM3</fullName>
    </recommendedName>
</protein>
<keyword evidence="8" id="KW-0175">Coiled coil</keyword>
<evidence type="ECO:0000256" key="8">
    <source>
        <dbReference type="SAM" id="Coils"/>
    </source>
</evidence>
<dbReference type="InterPro" id="IPR045095">
    <property type="entry name" value="ACDP"/>
</dbReference>
<feature type="compositionally biased region" description="Basic and acidic residues" evidence="9">
    <location>
        <begin position="1280"/>
        <end position="1301"/>
    </location>
</feature>
<keyword evidence="3" id="KW-0677">Repeat</keyword>
<feature type="coiled-coil region" evidence="8">
    <location>
        <begin position="74"/>
        <end position="168"/>
    </location>
</feature>
<feature type="transmembrane region" description="Helical" evidence="10">
    <location>
        <begin position="26"/>
        <end position="44"/>
    </location>
</feature>
<keyword evidence="6" id="KW-0129">CBS domain</keyword>
<keyword evidence="4 7" id="KW-1133">Transmembrane helix</keyword>
<feature type="domain" description="CBS" evidence="11">
    <location>
        <begin position="897"/>
        <end position="958"/>
    </location>
</feature>
<dbReference type="CDD" id="cd04590">
    <property type="entry name" value="CBS_pair_CorC_HlyC_assoc"/>
    <property type="match status" value="1"/>
</dbReference>
<feature type="transmembrane region" description="Helical" evidence="10">
    <location>
        <begin position="748"/>
        <end position="768"/>
    </location>
</feature>
<keyword evidence="5 7" id="KW-0472">Membrane</keyword>
<keyword evidence="14" id="KW-1185">Reference proteome</keyword>
<reference evidence="13 14" key="1">
    <citation type="journal article" date="2023" name="IMA Fungus">
        <title>Comparative genomic study of the Penicillium genus elucidates a diverse pangenome and 15 lateral gene transfer events.</title>
        <authorList>
            <person name="Petersen C."/>
            <person name="Sorensen T."/>
            <person name="Nielsen M.R."/>
            <person name="Sondergaard T.E."/>
            <person name="Sorensen J.L."/>
            <person name="Fitzpatrick D.A."/>
            <person name="Frisvad J.C."/>
            <person name="Nielsen K.L."/>
        </authorList>
    </citation>
    <scope>NUCLEOTIDE SEQUENCE [LARGE SCALE GENOMIC DNA]</scope>
    <source>
        <strain evidence="13 14">IBT 3361</strain>
    </source>
</reference>
<dbReference type="Proteomes" id="UP001220256">
    <property type="component" value="Unassembled WGS sequence"/>
</dbReference>
<sequence length="1330" mass="146997">MTLSTLVFFLSFAAMAAYYYDELFYLVGSVVVGATVFVVGTCYFSSPRAWLFGLLQAAAAALLAEASVAVAEATEASAEEINQMRAKVGSLEQQLRGTEAQVRDSEIHRENEKKRHERKVRDMNSQLATVSRRIKESLLAKDRALVECRQWRRKFEDLEDLQQQALENPVRGKGRPRWAPAKKYGVRKVERGRPGKKLTAIAQVAIVNAAWESKQVRFESYVARTSDQLETLRAAVTALSKENASLLRKQQTQAPHDIPHELAQQQVQDAVQSTMVFADKEHWKRINLLEQAHQEKLMAAKADYERRLANTTAELEAEAANAVLAERLDTTLEMGNKEKALEKDIAAKEANLVQLRAANAKSAADLRVKEEELRRETAEVAKLKRVSGDHEKAGKRLQNKYKKLQSTNRTLVREKKRLEREKKDLEEETEDLAQDIQNLLKEIEERGEEIKELEKENEDQREAIDDLAGYNEQSIQLAENVEGTNIQLRQELADFRTADINRAVFYPFQGPFSLSFLPPCCLRLFPHPPSICPRTPSAPSVPSVPSVICPSRPRPTVITLTSQHVPLITHTLMNSSSYRSFAARPLMLSLAKLLLLAISQVPFTTAAPIFSPLFLSSRDTEPPKEPSDPSLWLYLGFSAALVLSGGAFAGLTIALMGQDEVYLQVIKTSGEGHERKNATSVLNLLNHGKHWVLVTLLLSNVITNETLPIVLDRTLGGGWPAVLGSTALIVIFGEIVPQSICVRYGLPIGAWMAPCVLVLMYIMSPVAWPIAKLLDRLLGEDHGTIYKKAGLKTLVTLHKTLGEAGEQLNSDEVTIISAVLDLKEKSVGSIMTPMEDVFTMSADTVLDERTMDHILSQGYSRIPIHAPENPMNFVGMLLVKMLITYDPEDCKRVRDFALATLPETRPETSCLDIVNFFQEGKSHMVLVSEYPSEDRGALGVVTLEDVIEELIGEEIIDESDVFIDVHKAIRRMTPAPKSRVAKGKIVEEPPLNASIITDGDLIDVDPTQPSSLPKPSDLIRRRSSVETPLPRFQLRKTNTDINPDAPNESVTQVGTTDEIREHLKHLGPSNLASRPRQTRYHAVKIKRNSTSPSRSAQTDFESGQSTSDSQRLIPSSTGHQGGIGAGLLNSAGTDAKDGAHALKLGYGTMASNDSVSKGTGAQQYKDLPQVSIPEAVREEREDQPRSGSTRAASSVALRDDSENQPRSGSTRKASSDEGSVESSGTPGFIYHHRGPARSGSITEQVVDVNGIRKVVLHANCTSSSEGETHPSGHHHHREHHPTDRSVHDTDDAKSENPDGGHTKSKKKRRRKKHGKTSKSDDGPSEDQPLL</sequence>
<evidence type="ECO:0000256" key="6">
    <source>
        <dbReference type="PROSITE-ProRule" id="PRU00703"/>
    </source>
</evidence>
<evidence type="ECO:0000256" key="10">
    <source>
        <dbReference type="SAM" id="Phobius"/>
    </source>
</evidence>
<dbReference type="InterPro" id="IPR002550">
    <property type="entry name" value="CNNM"/>
</dbReference>
<feature type="region of interest" description="Disordered" evidence="9">
    <location>
        <begin position="1261"/>
        <end position="1330"/>
    </location>
</feature>
<feature type="compositionally biased region" description="Basic residues" evidence="9">
    <location>
        <begin position="1302"/>
        <end position="1316"/>
    </location>
</feature>
<organism evidence="13 14">
    <name type="scientific">Penicillium chrysogenum</name>
    <name type="common">Penicillium notatum</name>
    <dbReference type="NCBI Taxonomy" id="5076"/>
    <lineage>
        <taxon>Eukaryota</taxon>
        <taxon>Fungi</taxon>
        <taxon>Dikarya</taxon>
        <taxon>Ascomycota</taxon>
        <taxon>Pezizomycotina</taxon>
        <taxon>Eurotiomycetes</taxon>
        <taxon>Eurotiomycetidae</taxon>
        <taxon>Eurotiales</taxon>
        <taxon>Aspergillaceae</taxon>
        <taxon>Penicillium</taxon>
        <taxon>Penicillium chrysogenum species complex</taxon>
    </lineage>
</organism>
<evidence type="ECO:0008006" key="15">
    <source>
        <dbReference type="Google" id="ProtNLM"/>
    </source>
</evidence>
<dbReference type="Gene3D" id="3.10.580.10">
    <property type="entry name" value="CBS-domain"/>
    <property type="match status" value="1"/>
</dbReference>
<feature type="transmembrane region" description="Helical" evidence="10">
    <location>
        <begin position="593"/>
        <end position="611"/>
    </location>
</feature>
<evidence type="ECO:0000256" key="3">
    <source>
        <dbReference type="ARBA" id="ARBA00022737"/>
    </source>
</evidence>
<dbReference type="SUPFAM" id="SSF54631">
    <property type="entry name" value="CBS-domain pair"/>
    <property type="match status" value="1"/>
</dbReference>
<feature type="coiled-coil region" evidence="8">
    <location>
        <begin position="222"/>
        <end position="249"/>
    </location>
</feature>
<feature type="domain" description="CNNM transmembrane" evidence="12">
    <location>
        <begin position="627"/>
        <end position="809"/>
    </location>
</feature>
<dbReference type="InterPro" id="IPR044751">
    <property type="entry name" value="Ion_transp-like_CBS"/>
</dbReference>
<dbReference type="PANTHER" id="PTHR12064">
    <property type="entry name" value="METAL TRANSPORTER CNNM"/>
    <property type="match status" value="1"/>
</dbReference>
<evidence type="ECO:0000256" key="7">
    <source>
        <dbReference type="PROSITE-ProRule" id="PRU01193"/>
    </source>
</evidence>
<dbReference type="InterPro" id="IPR046342">
    <property type="entry name" value="CBS_dom_sf"/>
</dbReference>
<dbReference type="EMBL" id="JAPVEB010000010">
    <property type="protein sequence ID" value="KAJ5256216.1"/>
    <property type="molecule type" value="Genomic_DNA"/>
</dbReference>
<feature type="compositionally biased region" description="Polar residues" evidence="9">
    <location>
        <begin position="1204"/>
        <end position="1225"/>
    </location>
</feature>
<comment type="caution">
    <text evidence="13">The sequence shown here is derived from an EMBL/GenBank/DDBJ whole genome shotgun (WGS) entry which is preliminary data.</text>
</comment>
<dbReference type="InterPro" id="IPR000644">
    <property type="entry name" value="CBS_dom"/>
</dbReference>
<evidence type="ECO:0000256" key="4">
    <source>
        <dbReference type="ARBA" id="ARBA00022989"/>
    </source>
</evidence>
<evidence type="ECO:0000256" key="2">
    <source>
        <dbReference type="ARBA" id="ARBA00022692"/>
    </source>
</evidence>
<proteinExistence type="predicted"/>
<keyword evidence="2 7" id="KW-0812">Transmembrane</keyword>
<dbReference type="PANTHER" id="PTHR12064:SF97">
    <property type="entry name" value="METAL TRANSPORTER CNNM-5"/>
    <property type="match status" value="1"/>
</dbReference>
<dbReference type="PROSITE" id="PS51846">
    <property type="entry name" value="CNNM"/>
    <property type="match status" value="1"/>
</dbReference>
<comment type="subcellular location">
    <subcellularLocation>
        <location evidence="1">Membrane</location>
        <topology evidence="1">Multi-pass membrane protein</topology>
    </subcellularLocation>
</comment>
<evidence type="ECO:0000313" key="14">
    <source>
        <dbReference type="Proteomes" id="UP001220256"/>
    </source>
</evidence>
<evidence type="ECO:0000259" key="11">
    <source>
        <dbReference type="PROSITE" id="PS51371"/>
    </source>
</evidence>
<evidence type="ECO:0000256" key="9">
    <source>
        <dbReference type="SAM" id="MobiDB-lite"/>
    </source>
</evidence>
<dbReference type="Pfam" id="PF01595">
    <property type="entry name" value="CNNM"/>
    <property type="match status" value="1"/>
</dbReference>
<feature type="transmembrane region" description="Helical" evidence="10">
    <location>
        <begin position="631"/>
        <end position="657"/>
    </location>
</feature>
<accession>A0ABQ8W7M8</accession>
<feature type="transmembrane region" description="Helical" evidence="10">
    <location>
        <begin position="717"/>
        <end position="736"/>
    </location>
</feature>
<name>A0ABQ8W7M8_PENCH</name>
<gene>
    <name evidence="13" type="ORF">N7505_011367</name>
</gene>
<evidence type="ECO:0000259" key="12">
    <source>
        <dbReference type="PROSITE" id="PS51846"/>
    </source>
</evidence>
<feature type="region of interest" description="Disordered" evidence="9">
    <location>
        <begin position="1084"/>
        <end position="1125"/>
    </location>
</feature>
<feature type="compositionally biased region" description="Polar residues" evidence="9">
    <location>
        <begin position="1088"/>
        <end position="1118"/>
    </location>
</feature>
<feature type="region of interest" description="Disordered" evidence="9">
    <location>
        <begin position="1176"/>
        <end position="1236"/>
    </location>
</feature>
<feature type="region of interest" description="Disordered" evidence="9">
    <location>
        <begin position="999"/>
        <end position="1055"/>
    </location>
</feature>
<evidence type="ECO:0000256" key="1">
    <source>
        <dbReference type="ARBA" id="ARBA00004141"/>
    </source>
</evidence>
<dbReference type="PROSITE" id="PS51371">
    <property type="entry name" value="CBS"/>
    <property type="match status" value="1"/>
</dbReference>
<feature type="coiled-coil region" evidence="8">
    <location>
        <begin position="294"/>
        <end position="473"/>
    </location>
</feature>
<evidence type="ECO:0000256" key="5">
    <source>
        <dbReference type="ARBA" id="ARBA00023136"/>
    </source>
</evidence>
<evidence type="ECO:0000313" key="13">
    <source>
        <dbReference type="EMBL" id="KAJ5256216.1"/>
    </source>
</evidence>